<evidence type="ECO:0000313" key="6">
    <source>
        <dbReference type="Proteomes" id="UP000001227"/>
    </source>
</evidence>
<evidence type="ECO:0000259" key="4">
    <source>
        <dbReference type="Pfam" id="PF21602"/>
    </source>
</evidence>
<name>B3ER44_AMOA5</name>
<dbReference type="Pfam" id="PF12080">
    <property type="entry name" value="GldM_4th"/>
    <property type="match status" value="1"/>
</dbReference>
<dbReference type="Pfam" id="PF21601">
    <property type="entry name" value="GldM_2nd"/>
    <property type="match status" value="1"/>
</dbReference>
<evidence type="ECO:0000259" key="1">
    <source>
        <dbReference type="Pfam" id="PF12080"/>
    </source>
</evidence>
<dbReference type="RefSeq" id="WP_012472455.1">
    <property type="nucleotide sequence ID" value="NC_010830.1"/>
</dbReference>
<dbReference type="AlphaFoldDB" id="B3ER44"/>
<dbReference type="HOGENOM" id="CLU_039600_0_0_10"/>
<evidence type="ECO:0000259" key="2">
    <source>
        <dbReference type="Pfam" id="PF12081"/>
    </source>
</evidence>
<evidence type="ECO:0000259" key="3">
    <source>
        <dbReference type="Pfam" id="PF21601"/>
    </source>
</evidence>
<sequence length="526" mass="57575">MSGEKLSARQKMIGMMYLVLTALLALQVSSSVLDKFVLINRSLEKSIHKQESENTTRIRHIKTAVEETGNRPKDVEVLDKALAIRKETDKVITYINKLKDDLIDLTGGKDPQTGRPKGVKDDSGVAQLMCNANKAEELKNLLNGYMRYLTKTMGKEYKEIALDAKDSDLFKNDPNQHNKCFATLNFEKTPLGAVLATLSQFGTDVIYAESDALEILAGKLGADDVKFDKIFPLIKPQSNIVAAGSKYDAELLLAASSSVFEPEMSIDNKSIPVDSGIGKISFVTTPGKYDQNGLARKTFKAAIKLKVPGGDSTFVKEVEYFVAKPVIQVQSAAVSALYLNAGNELNIQVPALGIAYQPKFTAEGAAVIQGQGKGLVTLIPNAPEVKLNVYNNGSLLDTITFKVRTIPKPDIQITAGGKVINERQGVPAPGPRRLEIRALADESFKVFLPKDARYRVAEWEVTLARGSRPIQTKKVTTQEVSLSDFASLAQPGDRIVIEVKKVERLNYKDEIETVNVGTVVHNIPIN</sequence>
<dbReference type="InterPro" id="IPR022720">
    <property type="entry name" value="Motility-assoc_prot_GldM_N"/>
</dbReference>
<dbReference type="KEGG" id="aas:Aasi_0253"/>
<feature type="domain" description="Gliding motility-associated protein GldM N-terminal" evidence="2">
    <location>
        <begin position="32"/>
        <end position="218"/>
    </location>
</feature>
<proteinExistence type="predicted"/>
<evidence type="ECO:0008006" key="7">
    <source>
        <dbReference type="Google" id="ProtNLM"/>
    </source>
</evidence>
<dbReference type="eggNOG" id="ENOG502Z7S0">
    <property type="taxonomic scope" value="Bacteria"/>
</dbReference>
<dbReference type="Pfam" id="PF21602">
    <property type="entry name" value="GldM_3rd"/>
    <property type="match status" value="1"/>
</dbReference>
<protein>
    <recommendedName>
        <fullName evidence="7">Gliding motility-associated protein GldM</fullName>
    </recommendedName>
</protein>
<evidence type="ECO:0000313" key="5">
    <source>
        <dbReference type="EMBL" id="ACE05696.1"/>
    </source>
</evidence>
<dbReference type="InterPro" id="IPR022719">
    <property type="entry name" value="Motility-assoc_prot_GldM_C"/>
</dbReference>
<dbReference type="STRING" id="452471.Aasi_0253"/>
<dbReference type="InterPro" id="IPR048405">
    <property type="entry name" value="GldM_Ig-like-1"/>
</dbReference>
<accession>B3ER44</accession>
<dbReference type="InterPro" id="IPR048406">
    <property type="entry name" value="GldM_Ig-like-2"/>
</dbReference>
<dbReference type="InterPro" id="IPR019859">
    <property type="entry name" value="Motility-assoc_prot_GldM"/>
</dbReference>
<feature type="domain" description="Gliding motility-associated protein GldM C-terminal" evidence="1">
    <location>
        <begin position="407"/>
        <end position="526"/>
    </location>
</feature>
<gene>
    <name evidence="5" type="ordered locus">Aasi_0253</name>
</gene>
<keyword evidence="6" id="KW-1185">Reference proteome</keyword>
<reference evidence="5 6" key="1">
    <citation type="journal article" date="2010" name="J. Bacteriol.">
        <title>The genome of the amoeba symbiont 'Candidatus Amoebophilus asiaticus' reveals common mechanisms for host cell interaction among amoeba-associated bacteria.</title>
        <authorList>
            <person name="Schmitz-Esser S."/>
            <person name="Tischler P."/>
            <person name="Arnold R."/>
            <person name="Montanaro J."/>
            <person name="Wagner M."/>
            <person name="Rattei T."/>
            <person name="Horn M."/>
        </authorList>
    </citation>
    <scope>NUCLEOTIDE SEQUENCE [LARGE SCALE GENOMIC DNA]</scope>
    <source>
        <strain evidence="5 6">5a2</strain>
    </source>
</reference>
<feature type="domain" description="Gliding motility-associated protein GldM second immunoglobulin-like" evidence="4">
    <location>
        <begin position="326"/>
        <end position="404"/>
    </location>
</feature>
<organism evidence="5 6">
    <name type="scientific">Amoebophilus asiaticus (strain 5a2)</name>
    <dbReference type="NCBI Taxonomy" id="452471"/>
    <lineage>
        <taxon>Bacteria</taxon>
        <taxon>Pseudomonadati</taxon>
        <taxon>Bacteroidota</taxon>
        <taxon>Cytophagia</taxon>
        <taxon>Cytophagales</taxon>
        <taxon>Amoebophilaceae</taxon>
        <taxon>Candidatus Amoebophilus</taxon>
    </lineage>
</organism>
<dbReference type="OrthoDB" id="1490890at2"/>
<dbReference type="NCBIfam" id="TIGR03517">
    <property type="entry name" value="GldM_gliding"/>
    <property type="match status" value="1"/>
</dbReference>
<feature type="domain" description="Gliding motility-associated protein GldM first immunoglobulin-like" evidence="3">
    <location>
        <begin position="221"/>
        <end position="324"/>
    </location>
</feature>
<dbReference type="EMBL" id="CP001102">
    <property type="protein sequence ID" value="ACE05696.1"/>
    <property type="molecule type" value="Genomic_DNA"/>
</dbReference>
<dbReference type="Pfam" id="PF12081">
    <property type="entry name" value="GldM_1st"/>
    <property type="match status" value="1"/>
</dbReference>
<dbReference type="Proteomes" id="UP000001227">
    <property type="component" value="Chromosome"/>
</dbReference>